<comment type="function">
    <text evidence="6">The production of the second messenger molecules diacylglycerol (DAG) and inositol 1,4,5-trisphosphate (IP3) is mediated by activated phosphatidylinositol-specific phospholipase C enzymes.</text>
</comment>
<evidence type="ECO:0000256" key="2">
    <source>
        <dbReference type="ARBA" id="ARBA00022801"/>
    </source>
</evidence>
<evidence type="ECO:0000256" key="5">
    <source>
        <dbReference type="ARBA" id="ARBA00023224"/>
    </source>
</evidence>
<feature type="domain" description="C2" evidence="9">
    <location>
        <begin position="516"/>
        <end position="660"/>
    </location>
</feature>
<dbReference type="Gene3D" id="3.20.20.190">
    <property type="entry name" value="Phosphatidylinositol (PI) phosphodiesterase"/>
    <property type="match status" value="2"/>
</dbReference>
<evidence type="ECO:0000256" key="3">
    <source>
        <dbReference type="ARBA" id="ARBA00022963"/>
    </source>
</evidence>
<dbReference type="CDD" id="cd00275">
    <property type="entry name" value="C2_PLC_like"/>
    <property type="match status" value="1"/>
</dbReference>
<dbReference type="InterPro" id="IPR035892">
    <property type="entry name" value="C2_domain_sf"/>
</dbReference>
<feature type="compositionally biased region" description="Basic and acidic residues" evidence="8">
    <location>
        <begin position="257"/>
        <end position="268"/>
    </location>
</feature>
<evidence type="ECO:0000256" key="4">
    <source>
        <dbReference type="ARBA" id="ARBA00023098"/>
    </source>
</evidence>
<gene>
    <name evidence="11" type="ORF">QBC37DRAFT_160537</name>
</gene>
<reference evidence="11" key="1">
    <citation type="journal article" date="2023" name="Mol. Phylogenet. Evol.">
        <title>Genome-scale phylogeny and comparative genomics of the fungal order Sordariales.</title>
        <authorList>
            <person name="Hensen N."/>
            <person name="Bonometti L."/>
            <person name="Westerberg I."/>
            <person name="Brannstrom I.O."/>
            <person name="Guillou S."/>
            <person name="Cros-Aarteil S."/>
            <person name="Calhoun S."/>
            <person name="Haridas S."/>
            <person name="Kuo A."/>
            <person name="Mondo S."/>
            <person name="Pangilinan J."/>
            <person name="Riley R."/>
            <person name="LaButti K."/>
            <person name="Andreopoulos B."/>
            <person name="Lipzen A."/>
            <person name="Chen C."/>
            <person name="Yan M."/>
            <person name="Daum C."/>
            <person name="Ng V."/>
            <person name="Clum A."/>
            <person name="Steindorff A."/>
            <person name="Ohm R.A."/>
            <person name="Martin F."/>
            <person name="Silar P."/>
            <person name="Natvig D.O."/>
            <person name="Lalanne C."/>
            <person name="Gautier V."/>
            <person name="Ament-Velasquez S.L."/>
            <person name="Kruys A."/>
            <person name="Hutchinson M.I."/>
            <person name="Powell A.J."/>
            <person name="Barry K."/>
            <person name="Miller A.N."/>
            <person name="Grigoriev I.V."/>
            <person name="Debuchy R."/>
            <person name="Gladieux P."/>
            <person name="Hiltunen Thoren M."/>
            <person name="Johannesson H."/>
        </authorList>
    </citation>
    <scope>NUCLEOTIDE SEQUENCE</scope>
    <source>
        <strain evidence="11">PSN293</strain>
    </source>
</reference>
<dbReference type="Pfam" id="PF00387">
    <property type="entry name" value="PI-PLC-Y"/>
    <property type="match status" value="1"/>
</dbReference>
<dbReference type="GO" id="GO:0051209">
    <property type="term" value="P:release of sequestered calcium ion into cytosol"/>
    <property type="evidence" value="ECO:0007669"/>
    <property type="project" value="TreeGrafter"/>
</dbReference>
<dbReference type="Pfam" id="PF00388">
    <property type="entry name" value="PI-PLC-X"/>
    <property type="match status" value="1"/>
</dbReference>
<proteinExistence type="predicted"/>
<feature type="domain" description="PI-PLC Y-box" evidence="10">
    <location>
        <begin position="404"/>
        <end position="520"/>
    </location>
</feature>
<dbReference type="EC" id="3.1.4.11" evidence="7"/>
<evidence type="ECO:0000313" key="12">
    <source>
        <dbReference type="Proteomes" id="UP001301769"/>
    </source>
</evidence>
<dbReference type="PROSITE" id="PS50007">
    <property type="entry name" value="PIPLC_X_DOMAIN"/>
    <property type="match status" value="1"/>
</dbReference>
<dbReference type="SMART" id="SM00148">
    <property type="entry name" value="PLCXc"/>
    <property type="match status" value="1"/>
</dbReference>
<comment type="catalytic activity">
    <reaction evidence="1 7">
        <text>a 1,2-diacyl-sn-glycero-3-phospho-(1D-myo-inositol-4,5-bisphosphate) + H2O = 1D-myo-inositol 1,4,5-trisphosphate + a 1,2-diacyl-sn-glycerol + H(+)</text>
        <dbReference type="Rhea" id="RHEA:33179"/>
        <dbReference type="ChEBI" id="CHEBI:15377"/>
        <dbReference type="ChEBI" id="CHEBI:15378"/>
        <dbReference type="ChEBI" id="CHEBI:17815"/>
        <dbReference type="ChEBI" id="CHEBI:58456"/>
        <dbReference type="ChEBI" id="CHEBI:203600"/>
        <dbReference type="EC" id="3.1.4.11"/>
    </reaction>
</comment>
<evidence type="ECO:0000256" key="1">
    <source>
        <dbReference type="ARBA" id="ARBA00001195"/>
    </source>
</evidence>
<feature type="compositionally biased region" description="Polar residues" evidence="8">
    <location>
        <begin position="269"/>
        <end position="278"/>
    </location>
</feature>
<dbReference type="GO" id="GO:0004435">
    <property type="term" value="F:phosphatidylinositol-4,5-bisphosphate phospholipase C activity"/>
    <property type="evidence" value="ECO:0007669"/>
    <property type="project" value="UniProtKB-EC"/>
</dbReference>
<dbReference type="Gene3D" id="2.60.40.150">
    <property type="entry name" value="C2 domain"/>
    <property type="match status" value="1"/>
</dbReference>
<dbReference type="CDD" id="cd08598">
    <property type="entry name" value="PI-PLC1c_yeast"/>
    <property type="match status" value="1"/>
</dbReference>
<dbReference type="GO" id="GO:0016042">
    <property type="term" value="P:lipid catabolic process"/>
    <property type="evidence" value="ECO:0007669"/>
    <property type="project" value="UniProtKB-KW"/>
</dbReference>
<dbReference type="InterPro" id="IPR001711">
    <property type="entry name" value="PLipase_C_Pinositol-sp_Y"/>
</dbReference>
<keyword evidence="4 7" id="KW-0443">Lipid metabolism</keyword>
<dbReference type="PROSITE" id="PS50008">
    <property type="entry name" value="PIPLC_Y_DOMAIN"/>
    <property type="match status" value="1"/>
</dbReference>
<evidence type="ECO:0000256" key="6">
    <source>
        <dbReference type="ARBA" id="ARBA00059664"/>
    </source>
</evidence>
<dbReference type="AlphaFoldDB" id="A0AAN6YA20"/>
<evidence type="ECO:0000256" key="7">
    <source>
        <dbReference type="RuleBase" id="RU361133"/>
    </source>
</evidence>
<dbReference type="InterPro" id="IPR000008">
    <property type="entry name" value="C2_dom"/>
</dbReference>
<dbReference type="SUPFAM" id="SSF51695">
    <property type="entry name" value="PLC-like phosphodiesterases"/>
    <property type="match status" value="1"/>
</dbReference>
<dbReference type="Proteomes" id="UP001301769">
    <property type="component" value="Unassembled WGS sequence"/>
</dbReference>
<evidence type="ECO:0000256" key="8">
    <source>
        <dbReference type="SAM" id="MobiDB-lite"/>
    </source>
</evidence>
<evidence type="ECO:0000259" key="10">
    <source>
        <dbReference type="PROSITE" id="PS50008"/>
    </source>
</evidence>
<dbReference type="EMBL" id="MU858099">
    <property type="protein sequence ID" value="KAK4214100.1"/>
    <property type="molecule type" value="Genomic_DNA"/>
</dbReference>
<dbReference type="PROSITE" id="PS50004">
    <property type="entry name" value="C2"/>
    <property type="match status" value="1"/>
</dbReference>
<dbReference type="PRINTS" id="PR00390">
    <property type="entry name" value="PHPHLIPASEC"/>
</dbReference>
<keyword evidence="5" id="KW-0807">Transducer</keyword>
<dbReference type="SMART" id="SM00239">
    <property type="entry name" value="C2"/>
    <property type="match status" value="1"/>
</dbReference>
<protein>
    <recommendedName>
        <fullName evidence="7">Phosphoinositide phospholipase C</fullName>
        <ecNumber evidence="7">3.1.4.11</ecNumber>
    </recommendedName>
</protein>
<dbReference type="FunFam" id="3.20.20.190:FF:000039">
    <property type="entry name" value="Phosphoinositide phospholipase C"/>
    <property type="match status" value="1"/>
</dbReference>
<organism evidence="11 12">
    <name type="scientific">Rhypophila decipiens</name>
    <dbReference type="NCBI Taxonomy" id="261697"/>
    <lineage>
        <taxon>Eukaryota</taxon>
        <taxon>Fungi</taxon>
        <taxon>Dikarya</taxon>
        <taxon>Ascomycota</taxon>
        <taxon>Pezizomycotina</taxon>
        <taxon>Sordariomycetes</taxon>
        <taxon>Sordariomycetidae</taxon>
        <taxon>Sordariales</taxon>
        <taxon>Naviculisporaceae</taxon>
        <taxon>Rhypophila</taxon>
    </lineage>
</organism>
<keyword evidence="12" id="KW-1185">Reference proteome</keyword>
<reference evidence="11" key="2">
    <citation type="submission" date="2023-05" db="EMBL/GenBank/DDBJ databases">
        <authorList>
            <consortium name="Lawrence Berkeley National Laboratory"/>
            <person name="Steindorff A."/>
            <person name="Hensen N."/>
            <person name="Bonometti L."/>
            <person name="Westerberg I."/>
            <person name="Brannstrom I.O."/>
            <person name="Guillou S."/>
            <person name="Cros-Aarteil S."/>
            <person name="Calhoun S."/>
            <person name="Haridas S."/>
            <person name="Kuo A."/>
            <person name="Mondo S."/>
            <person name="Pangilinan J."/>
            <person name="Riley R."/>
            <person name="Labutti K."/>
            <person name="Andreopoulos B."/>
            <person name="Lipzen A."/>
            <person name="Chen C."/>
            <person name="Yanf M."/>
            <person name="Daum C."/>
            <person name="Ng V."/>
            <person name="Clum A."/>
            <person name="Ohm R."/>
            <person name="Martin F."/>
            <person name="Silar P."/>
            <person name="Natvig D."/>
            <person name="Lalanne C."/>
            <person name="Gautier V."/>
            <person name="Ament-Velasquez S.L."/>
            <person name="Kruys A."/>
            <person name="Hutchinson M.I."/>
            <person name="Powell A.J."/>
            <person name="Barry K."/>
            <person name="Miller A.N."/>
            <person name="Grigoriev I.V."/>
            <person name="Debuchy R."/>
            <person name="Gladieux P."/>
            <person name="Thoren M.H."/>
            <person name="Johannesson H."/>
        </authorList>
    </citation>
    <scope>NUCLEOTIDE SEQUENCE</scope>
    <source>
        <strain evidence="11">PSN293</strain>
    </source>
</reference>
<feature type="region of interest" description="Disordered" evidence="8">
    <location>
        <begin position="226"/>
        <end position="280"/>
    </location>
</feature>
<accession>A0AAN6YA20</accession>
<dbReference type="SUPFAM" id="SSF49562">
    <property type="entry name" value="C2 domain (Calcium/lipid-binding domain, CaLB)"/>
    <property type="match status" value="1"/>
</dbReference>
<dbReference type="InterPro" id="IPR017946">
    <property type="entry name" value="PLC-like_Pdiesterase_TIM-brl"/>
</dbReference>
<dbReference type="SMART" id="SM00149">
    <property type="entry name" value="PLCYc"/>
    <property type="match status" value="1"/>
</dbReference>
<keyword evidence="3 7" id="KW-0442">Lipid degradation</keyword>
<dbReference type="InterPro" id="IPR001192">
    <property type="entry name" value="PI-PLC_fam"/>
</dbReference>
<keyword evidence="2 7" id="KW-0378">Hydrolase</keyword>
<evidence type="ECO:0000259" key="9">
    <source>
        <dbReference type="PROSITE" id="PS50004"/>
    </source>
</evidence>
<name>A0AAN6YA20_9PEZI</name>
<comment type="caution">
    <text evidence="11">The sequence shown here is derived from an EMBL/GenBank/DDBJ whole genome shotgun (WGS) entry which is preliminary data.</text>
</comment>
<dbReference type="PANTHER" id="PTHR10336">
    <property type="entry name" value="PHOSPHOINOSITIDE-SPECIFIC PHOSPHOLIPASE C FAMILY PROTEIN"/>
    <property type="match status" value="1"/>
</dbReference>
<evidence type="ECO:0000313" key="11">
    <source>
        <dbReference type="EMBL" id="KAK4214100.1"/>
    </source>
</evidence>
<dbReference type="GO" id="GO:0048015">
    <property type="term" value="P:phosphatidylinositol-mediated signaling"/>
    <property type="evidence" value="ECO:0007669"/>
    <property type="project" value="TreeGrafter"/>
</dbReference>
<dbReference type="PANTHER" id="PTHR10336:SF82">
    <property type="entry name" value="PHOSPHOINOSITIDE PHOSPHOLIPASE C"/>
    <property type="match status" value="1"/>
</dbReference>
<dbReference type="InterPro" id="IPR000909">
    <property type="entry name" value="PLipase_C_PInositol-sp_X_dom"/>
</dbReference>
<sequence length="680" mass="78061">MMCLKVSLFKIGPREEKKEKKKANFFRRKTTFRWGTPSEPQSALLAPFLLGSGFGITSANKHWTACSEPLRQQIERVYDTLRGDEKTLSREKFHAFLTIMQGIAAPEPLRLEKYTIQEFHYLWSKNDTAWRAVRKLRANENDLSHPISNYFISSSHNTYLEGNQLSGKSSAEAYRKVLRNGCRCIEIDVWNGSPSRTPSRSPMPEHRRAISSASIVETLGSIKQTIADRASRHSRAASTGQLTLSPRLPAEHLTAVESERKSTDHPGDSSDSSNSQTRVEPIVHHHNTMTTTVPFREVCRAIAESAFETNPLPLIVSLEVGADREQQELMVDIMKEEWGDLLLDKPFDHVDPHKRQPLLEELQRKILIKVKRLDDSTVDPDRPETVDRGRTLAVNSKPPICEKLAKLAIYTHSEHFEDRDSLSTRSPSHIFSLSEDRFTSMVQAKKEICNQIFHHNRNFFMRIYPKGIRVDSSNPDPSFHWRRGVQMVAMNWQKTDEGMMLNDAMFADTNGWVLKPCGYLTADTTDYETTPKRTLNLRITIMAAQYLPLPEESSKDSGFFGPEKGFRPHVKVELHVEKQHKSVDYEHETPPRVGNNPDWGKSGVSFEFFNITNVMEQLSFVRFKVEDTSTASNFRDDLSCWACIRLDRLQQGYRWVELYHPVTRQLTKGQLFIRVDKVSR</sequence>